<reference evidence="2 3" key="1">
    <citation type="journal article" date="2016" name="Arch. Microbiol.">
        <title>Streptomyces zhihengii sp. nov., isolated from rhizospheric soil of Psammosilene tunicoides.</title>
        <authorList>
            <person name="Huang M.J."/>
            <person name="Fei J.J."/>
            <person name="Salam N."/>
            <person name="Kim C.J."/>
            <person name="Hozzein W.N."/>
            <person name="Xiao M."/>
            <person name="Huang H.Q."/>
            <person name="Li W.J."/>
        </authorList>
    </citation>
    <scope>NUCLEOTIDE SEQUENCE [LARGE SCALE GENOMIC DNA]</scope>
    <source>
        <strain evidence="2 3">YIM T102</strain>
    </source>
</reference>
<dbReference type="Proteomes" id="UP000664109">
    <property type="component" value="Unassembled WGS sequence"/>
</dbReference>
<dbReference type="EMBL" id="JAFEJA010000003">
    <property type="protein sequence ID" value="MBM9624781.1"/>
    <property type="molecule type" value="Genomic_DNA"/>
</dbReference>
<keyword evidence="2" id="KW-0614">Plasmid</keyword>
<geneLocation type="plasmid" evidence="2">
    <name>unnamed1</name>
</geneLocation>
<name>A0ABS2V5I7_9ACTN</name>
<feature type="region of interest" description="Disordered" evidence="1">
    <location>
        <begin position="216"/>
        <end position="237"/>
    </location>
</feature>
<gene>
    <name evidence="2" type="ORF">JE024_40380</name>
</gene>
<accession>A0ABS2V5I7</accession>
<sequence length="237" mass="24824">MNDQRVAQWRTAPCGTGWVPCGRDWDAVAISPLALGLNALAVLRLSPRRGYPVLADHVSGVLYVMVPPGTGHLAAGVPGVRLLSTGVEVVVPWGPHGSPAAHWVSPPREDPPPLVRADELAEVLWRLGAESPRPEGGIVMSSPYSAGDTPDFVPAPPWGAAASRAACTLVAGDIVTVDDQVHVVARTVALFGPPASPYITLHFTDGVRHRVPAGWRLPVGRPDQEAHPSPIPPGGTA</sequence>
<evidence type="ECO:0000313" key="3">
    <source>
        <dbReference type="Proteomes" id="UP000664109"/>
    </source>
</evidence>
<proteinExistence type="predicted"/>
<organism evidence="2 3">
    <name type="scientific">Streptomyces zhihengii</name>
    <dbReference type="NCBI Taxonomy" id="1818004"/>
    <lineage>
        <taxon>Bacteria</taxon>
        <taxon>Bacillati</taxon>
        <taxon>Actinomycetota</taxon>
        <taxon>Actinomycetes</taxon>
        <taxon>Kitasatosporales</taxon>
        <taxon>Streptomycetaceae</taxon>
        <taxon>Streptomyces</taxon>
    </lineage>
</organism>
<comment type="caution">
    <text evidence="2">The sequence shown here is derived from an EMBL/GenBank/DDBJ whole genome shotgun (WGS) entry which is preliminary data.</text>
</comment>
<keyword evidence="3" id="KW-1185">Reference proteome</keyword>
<dbReference type="RefSeq" id="WP_205378919.1">
    <property type="nucleotide sequence ID" value="NZ_JAFEJA010000003.1"/>
</dbReference>
<evidence type="ECO:0000313" key="2">
    <source>
        <dbReference type="EMBL" id="MBM9624781.1"/>
    </source>
</evidence>
<protein>
    <submittedName>
        <fullName evidence="2">Uncharacterized protein</fullName>
    </submittedName>
</protein>
<evidence type="ECO:0000256" key="1">
    <source>
        <dbReference type="SAM" id="MobiDB-lite"/>
    </source>
</evidence>